<dbReference type="AlphaFoldDB" id="A0A371GEV7"/>
<keyword evidence="1" id="KW-0175">Coiled coil</keyword>
<evidence type="ECO:0000259" key="2">
    <source>
        <dbReference type="Pfam" id="PF24924"/>
    </source>
</evidence>
<feature type="coiled-coil region" evidence="1">
    <location>
        <begin position="112"/>
        <end position="153"/>
    </location>
</feature>
<accession>A0A371GEV7</accession>
<protein>
    <recommendedName>
        <fullName evidence="2">DUF7745 domain-containing protein</fullName>
    </recommendedName>
</protein>
<feature type="non-terminal residue" evidence="3">
    <location>
        <position position="1"/>
    </location>
</feature>
<proteinExistence type="predicted"/>
<feature type="domain" description="DUF7745" evidence="2">
    <location>
        <begin position="1"/>
        <end position="82"/>
    </location>
</feature>
<name>A0A371GEV7_MUCPR</name>
<evidence type="ECO:0000313" key="4">
    <source>
        <dbReference type="Proteomes" id="UP000257109"/>
    </source>
</evidence>
<dbReference type="Proteomes" id="UP000257109">
    <property type="component" value="Unassembled WGS sequence"/>
</dbReference>
<evidence type="ECO:0000313" key="3">
    <source>
        <dbReference type="EMBL" id="RDX89118.1"/>
    </source>
</evidence>
<reference evidence="3" key="1">
    <citation type="submission" date="2018-05" db="EMBL/GenBank/DDBJ databases">
        <title>Draft genome of Mucuna pruriens seed.</title>
        <authorList>
            <person name="Nnadi N.E."/>
            <person name="Vos R."/>
            <person name="Hasami M.H."/>
            <person name="Devisetty U.K."/>
            <person name="Aguiy J.C."/>
        </authorList>
    </citation>
    <scope>NUCLEOTIDE SEQUENCE [LARGE SCALE GENOMIC DNA]</scope>
    <source>
        <strain evidence="3">JCA_2017</strain>
    </source>
</reference>
<sequence length="168" mass="19632">MGTQGAINCNPELALRQAGYPMVLPLSEEAVTPFIFHDLGAQEGEYLRKIHQAWKKVIKKGPEWGLRSYGASSGYKSWLWCRLETTFLTFNDPREREFEVIAREKGLRELEREQTLLEKEELTTTLEDARSREGNAKDQIRQLREQIDLLKAEVVGHRFHNEYLERKK</sequence>
<organism evidence="3 4">
    <name type="scientific">Mucuna pruriens</name>
    <name type="common">Velvet bean</name>
    <name type="synonym">Dolichos pruriens</name>
    <dbReference type="NCBI Taxonomy" id="157652"/>
    <lineage>
        <taxon>Eukaryota</taxon>
        <taxon>Viridiplantae</taxon>
        <taxon>Streptophyta</taxon>
        <taxon>Embryophyta</taxon>
        <taxon>Tracheophyta</taxon>
        <taxon>Spermatophyta</taxon>
        <taxon>Magnoliopsida</taxon>
        <taxon>eudicotyledons</taxon>
        <taxon>Gunneridae</taxon>
        <taxon>Pentapetalae</taxon>
        <taxon>rosids</taxon>
        <taxon>fabids</taxon>
        <taxon>Fabales</taxon>
        <taxon>Fabaceae</taxon>
        <taxon>Papilionoideae</taxon>
        <taxon>50 kb inversion clade</taxon>
        <taxon>NPAAA clade</taxon>
        <taxon>indigoferoid/millettioid clade</taxon>
        <taxon>Phaseoleae</taxon>
        <taxon>Mucuna</taxon>
    </lineage>
</organism>
<dbReference type="Pfam" id="PF24924">
    <property type="entry name" value="DUF7745"/>
    <property type="match status" value="1"/>
</dbReference>
<keyword evidence="4" id="KW-1185">Reference proteome</keyword>
<comment type="caution">
    <text evidence="3">The sequence shown here is derived from an EMBL/GenBank/DDBJ whole genome shotgun (WGS) entry which is preliminary data.</text>
</comment>
<dbReference type="InterPro" id="IPR056647">
    <property type="entry name" value="DUF7745"/>
</dbReference>
<evidence type="ECO:0000256" key="1">
    <source>
        <dbReference type="SAM" id="Coils"/>
    </source>
</evidence>
<dbReference type="EMBL" id="QJKJ01005764">
    <property type="protein sequence ID" value="RDX89118.1"/>
    <property type="molecule type" value="Genomic_DNA"/>
</dbReference>
<gene>
    <name evidence="3" type="ORF">CR513_29198</name>
</gene>